<evidence type="ECO:0000256" key="23">
    <source>
        <dbReference type="SAM" id="Coils"/>
    </source>
</evidence>
<feature type="transmembrane region" description="Helical" evidence="22">
    <location>
        <begin position="1638"/>
        <end position="1658"/>
    </location>
</feature>
<dbReference type="Pfam" id="PF06512">
    <property type="entry name" value="Na_trans_assoc"/>
    <property type="match status" value="1"/>
</dbReference>
<dbReference type="InterPro" id="IPR005821">
    <property type="entry name" value="Ion_trans_dom"/>
</dbReference>
<dbReference type="GO" id="GO:0060371">
    <property type="term" value="P:regulation of atrial cardiac muscle cell membrane depolarization"/>
    <property type="evidence" value="ECO:0007669"/>
    <property type="project" value="TreeGrafter"/>
</dbReference>
<keyword evidence="8" id="KW-0677">Repeat</keyword>
<feature type="compositionally biased region" description="Polar residues" evidence="24">
    <location>
        <begin position="1952"/>
        <end position="1983"/>
    </location>
</feature>
<dbReference type="FunFam" id="1.10.238.10:FF:000002">
    <property type="entry name" value="Sodium channel protein"/>
    <property type="match status" value="1"/>
</dbReference>
<evidence type="ECO:0000256" key="17">
    <source>
        <dbReference type="ARBA" id="ARBA00023201"/>
    </source>
</evidence>
<evidence type="ECO:0000256" key="10">
    <source>
        <dbReference type="ARBA" id="ARBA00022882"/>
    </source>
</evidence>
<keyword evidence="12 22" id="KW-0915">Sodium</keyword>
<feature type="transmembrane region" description="Helical" evidence="22">
    <location>
        <begin position="1581"/>
        <end position="1599"/>
    </location>
</feature>
<keyword evidence="16" id="KW-0325">Glycoprotein</keyword>
<dbReference type="InterPro" id="IPR044564">
    <property type="entry name" value="Na_chnl_inactivation_gate"/>
</dbReference>
<evidence type="ECO:0000256" key="22">
    <source>
        <dbReference type="RuleBase" id="RU361132"/>
    </source>
</evidence>
<feature type="domain" description="Ion transport" evidence="25">
    <location>
        <begin position="126"/>
        <end position="384"/>
    </location>
</feature>
<keyword evidence="18 22" id="KW-0407">Ion channel</keyword>
<dbReference type="Proteomes" id="UP000010552">
    <property type="component" value="Unassembled WGS sequence"/>
</dbReference>
<dbReference type="GO" id="GO:0002027">
    <property type="term" value="P:regulation of heart rate"/>
    <property type="evidence" value="ECO:0007669"/>
    <property type="project" value="TreeGrafter"/>
</dbReference>
<keyword evidence="14 22" id="KW-0472">Membrane</keyword>
<feature type="region of interest" description="Disordered" evidence="24">
    <location>
        <begin position="425"/>
        <end position="461"/>
    </location>
</feature>
<keyword evidence="9" id="KW-0832">Ubl conjugation</keyword>
<organism evidence="28 29">
    <name type="scientific">Pteropus alecto</name>
    <name type="common">Black flying fox</name>
    <dbReference type="NCBI Taxonomy" id="9402"/>
    <lineage>
        <taxon>Eukaryota</taxon>
        <taxon>Metazoa</taxon>
        <taxon>Chordata</taxon>
        <taxon>Craniata</taxon>
        <taxon>Vertebrata</taxon>
        <taxon>Euteleostomi</taxon>
        <taxon>Mammalia</taxon>
        <taxon>Eutheria</taxon>
        <taxon>Laurasiatheria</taxon>
        <taxon>Chiroptera</taxon>
        <taxon>Yinpterochiroptera</taxon>
        <taxon>Pteropodoidea</taxon>
        <taxon>Pteropodidae</taxon>
        <taxon>Pteropodinae</taxon>
        <taxon>Pteropus</taxon>
    </lineage>
</organism>
<feature type="domain" description="Ion transport" evidence="25">
    <location>
        <begin position="1727"/>
        <end position="1773"/>
    </location>
</feature>
<feature type="transmembrane region" description="Helical" evidence="22">
    <location>
        <begin position="126"/>
        <end position="146"/>
    </location>
</feature>
<evidence type="ECO:0000256" key="7">
    <source>
        <dbReference type="ARBA" id="ARBA00022692"/>
    </source>
</evidence>
<keyword evidence="3 22" id="KW-0813">Transport</keyword>
<feature type="transmembrane region" description="Helical" evidence="22">
    <location>
        <begin position="824"/>
        <end position="844"/>
    </location>
</feature>
<evidence type="ECO:0000256" key="8">
    <source>
        <dbReference type="ARBA" id="ARBA00022737"/>
    </source>
</evidence>
<keyword evidence="10 22" id="KW-0851">Voltage-gated channel</keyword>
<evidence type="ECO:0000256" key="3">
    <source>
        <dbReference type="ARBA" id="ARBA00022448"/>
    </source>
</evidence>
<dbReference type="PRINTS" id="PR00170">
    <property type="entry name" value="NACHANNEL"/>
</dbReference>
<dbReference type="FunFam" id="1.20.5.1190:FF:000007">
    <property type="entry name" value="Sodium channel protein"/>
    <property type="match status" value="1"/>
</dbReference>
<reference evidence="29" key="1">
    <citation type="journal article" date="2013" name="Science">
        <title>Comparative analysis of bat genomes provides insight into the evolution of flight and immunity.</title>
        <authorList>
            <person name="Zhang G."/>
            <person name="Cowled C."/>
            <person name="Shi Z."/>
            <person name="Huang Z."/>
            <person name="Bishop-Lilly K.A."/>
            <person name="Fang X."/>
            <person name="Wynne J.W."/>
            <person name="Xiong Z."/>
            <person name="Baker M.L."/>
            <person name="Zhao W."/>
            <person name="Tachedjian M."/>
            <person name="Zhu Y."/>
            <person name="Zhou P."/>
            <person name="Jiang X."/>
            <person name="Ng J."/>
            <person name="Yang L."/>
            <person name="Wu L."/>
            <person name="Xiao J."/>
            <person name="Feng Y."/>
            <person name="Chen Y."/>
            <person name="Sun X."/>
            <person name="Zhang Y."/>
            <person name="Marsh G.A."/>
            <person name="Crameri G."/>
            <person name="Broder C.C."/>
            <person name="Frey K.G."/>
            <person name="Wang L.F."/>
            <person name="Wang J."/>
        </authorList>
    </citation>
    <scope>NUCLEOTIDE SEQUENCE [LARGE SCALE GENOMIC DNA]</scope>
</reference>
<feature type="transmembrane region" description="Helical" evidence="22">
    <location>
        <begin position="1193"/>
        <end position="1211"/>
    </location>
</feature>
<evidence type="ECO:0000256" key="24">
    <source>
        <dbReference type="SAM" id="MobiDB-lite"/>
    </source>
</evidence>
<evidence type="ECO:0000256" key="1">
    <source>
        <dbReference type="ARBA" id="ARBA00004651"/>
    </source>
</evidence>
<comment type="function">
    <text evidence="22">Mediates the voltage-dependent sodium ion permeability of excitable membranes. Assuming opened or closed conformations in response to the voltage difference across the membrane, the protein forms a sodium-selective channel through which Na(+) ions may pass in accordance with their electrochemical gradient.</text>
</comment>
<dbReference type="Pfam" id="PF00520">
    <property type="entry name" value="Ion_trans"/>
    <property type="match status" value="5"/>
</dbReference>
<keyword evidence="4 22" id="KW-0894">Sodium channel</keyword>
<accession>L5KQX2</accession>
<dbReference type="InParanoid" id="L5KQX2"/>
<dbReference type="FunFam" id="1.20.120.350:FF:000003">
    <property type="entry name" value="Voltage-dependent sodium channel"/>
    <property type="match status" value="1"/>
</dbReference>
<evidence type="ECO:0000256" key="20">
    <source>
        <dbReference type="ARBA" id="ARBA00036239"/>
    </source>
</evidence>
<evidence type="ECO:0000259" key="26">
    <source>
        <dbReference type="Pfam" id="PF06512"/>
    </source>
</evidence>
<feature type="coiled-coil region" evidence="23">
    <location>
        <begin position="375"/>
        <end position="409"/>
    </location>
</feature>
<evidence type="ECO:0000256" key="19">
    <source>
        <dbReference type="ARBA" id="ARBA00025291"/>
    </source>
</evidence>
<feature type="transmembrane region" description="Helical" evidence="22">
    <location>
        <begin position="1309"/>
        <end position="1335"/>
    </location>
</feature>
<dbReference type="GO" id="GO:0086006">
    <property type="term" value="F:voltage-gated sodium channel activity involved in cardiac muscle cell action potential"/>
    <property type="evidence" value="ECO:0007669"/>
    <property type="project" value="TreeGrafter"/>
</dbReference>
<protein>
    <recommendedName>
        <fullName evidence="22">Sodium channel protein</fullName>
    </recommendedName>
</protein>
<dbReference type="Pfam" id="PF24609">
    <property type="entry name" value="IQ_SCN5A_C"/>
    <property type="match status" value="1"/>
</dbReference>
<keyword evidence="11 22" id="KW-1133">Transmembrane helix</keyword>
<feature type="transmembrane region" description="Helical" evidence="22">
    <location>
        <begin position="907"/>
        <end position="930"/>
    </location>
</feature>
<feature type="transmembrane region" description="Helical" evidence="22">
    <location>
        <begin position="218"/>
        <end position="237"/>
    </location>
</feature>
<dbReference type="EMBL" id="KB030621">
    <property type="protein sequence ID" value="ELK13650.1"/>
    <property type="molecule type" value="Genomic_DNA"/>
</dbReference>
<evidence type="ECO:0000256" key="2">
    <source>
        <dbReference type="ARBA" id="ARBA00006764"/>
    </source>
</evidence>
<keyword evidence="6" id="KW-0597">Phosphoprotein</keyword>
<feature type="domain" description="Ion transport" evidence="25">
    <location>
        <begin position="706"/>
        <end position="936"/>
    </location>
</feature>
<keyword evidence="13 22" id="KW-0406">Ion transport</keyword>
<keyword evidence="17 22" id="KW-0739">Sodium transport</keyword>
<feature type="transmembrane region" description="Helical" evidence="22">
    <location>
        <begin position="736"/>
        <end position="757"/>
    </location>
</feature>
<dbReference type="InterPro" id="IPR058542">
    <property type="entry name" value="IQ_SCN5A_C"/>
</dbReference>
<keyword evidence="15" id="KW-1015">Disulfide bond</keyword>
<dbReference type="STRING" id="9402.L5KQX2"/>
<dbReference type="GO" id="GO:0001518">
    <property type="term" value="C:voltage-gated sodium channel complex"/>
    <property type="evidence" value="ECO:0007669"/>
    <property type="project" value="UniProtKB-UniRule"/>
</dbReference>
<dbReference type="InterPro" id="IPR027359">
    <property type="entry name" value="Volt_channel_dom_sf"/>
</dbReference>
<evidence type="ECO:0000256" key="15">
    <source>
        <dbReference type="ARBA" id="ARBA00023157"/>
    </source>
</evidence>
<evidence type="ECO:0000256" key="4">
    <source>
        <dbReference type="ARBA" id="ARBA00022461"/>
    </source>
</evidence>
<dbReference type="Gene3D" id="1.20.120.350">
    <property type="entry name" value="Voltage-gated potassium channels. Chain C"/>
    <property type="match status" value="4"/>
</dbReference>
<dbReference type="CDD" id="cd13433">
    <property type="entry name" value="Na_channel_gate"/>
    <property type="match status" value="1"/>
</dbReference>
<feature type="region of interest" description="Disordered" evidence="24">
    <location>
        <begin position="32"/>
        <end position="54"/>
    </location>
</feature>
<keyword evidence="7 22" id="KW-0812">Transmembrane</keyword>
<dbReference type="PANTHER" id="PTHR10037">
    <property type="entry name" value="VOLTAGE-GATED CATION CHANNEL CALCIUM AND SODIUM"/>
    <property type="match status" value="1"/>
</dbReference>
<keyword evidence="23" id="KW-0175">Coiled coil</keyword>
<dbReference type="eggNOG" id="KOG2301">
    <property type="taxonomic scope" value="Eukaryota"/>
</dbReference>
<feature type="region of interest" description="Disordered" evidence="24">
    <location>
        <begin position="1950"/>
        <end position="1998"/>
    </location>
</feature>
<evidence type="ECO:0000256" key="21">
    <source>
        <dbReference type="ARBA" id="ARBA00047025"/>
    </source>
</evidence>
<evidence type="ECO:0000256" key="5">
    <source>
        <dbReference type="ARBA" id="ARBA00022475"/>
    </source>
</evidence>
<feature type="transmembrane region" description="Helical" evidence="22">
    <location>
        <begin position="1232"/>
        <end position="1248"/>
    </location>
</feature>
<evidence type="ECO:0000256" key="11">
    <source>
        <dbReference type="ARBA" id="ARBA00022989"/>
    </source>
</evidence>
<dbReference type="FunFam" id="1.20.120.350:FF:000002">
    <property type="entry name" value="Sodium channel protein"/>
    <property type="match status" value="1"/>
</dbReference>
<gene>
    <name evidence="28" type="ORF">PAL_GLEAN10001280</name>
</gene>
<feature type="compositionally biased region" description="Acidic residues" evidence="24">
    <location>
        <begin position="1044"/>
        <end position="1058"/>
    </location>
</feature>
<comment type="similarity">
    <text evidence="2">Belongs to the sodium channel (TC 1.A.1.10) family. Nav1.8/SCN10A subfamily.</text>
</comment>
<comment type="catalytic activity">
    <reaction evidence="20">
        <text>Na(+)(in) = Na(+)(out)</text>
        <dbReference type="Rhea" id="RHEA:34963"/>
        <dbReference type="ChEBI" id="CHEBI:29101"/>
    </reaction>
</comment>
<feature type="compositionally biased region" description="Basic and acidic residues" evidence="24">
    <location>
        <begin position="40"/>
        <end position="54"/>
    </location>
</feature>
<dbReference type="GO" id="GO:0019228">
    <property type="term" value="P:neuronal action potential"/>
    <property type="evidence" value="ECO:0007669"/>
    <property type="project" value="TreeGrafter"/>
</dbReference>
<evidence type="ECO:0000256" key="18">
    <source>
        <dbReference type="ARBA" id="ARBA00023303"/>
    </source>
</evidence>
<feature type="transmembrane region" description="Helical" evidence="22">
    <location>
        <begin position="1434"/>
        <end position="1458"/>
    </location>
</feature>
<feature type="region of interest" description="Disordered" evidence="24">
    <location>
        <begin position="1044"/>
        <end position="1096"/>
    </location>
</feature>
<sequence>MEFRFASPETTNFHRFTPESLVEIEKRIAAEQAAKKAKGKHSEQKDQEEKPRPQLDLKAFNQLPKFYGELPAELVGEPLEDLDPFYSTHRTFMVLNKGRTISRFSATRALWLFSPFNLIRRTAIKVYVFTVIYTFEALIKILARGFCLNEFTYLRDPWNWLDFSVITLAYVGEAIDLRGISGLRTFRVLRALKTVSVIPGLKVIVGALIHSVRKLADVTILTVFCLSVFALVGLQLFKGNLKNKCVKNCTAFNETASNFSYEKREWNFCHGDEDFYINKPGTSDPLLCGNGSDAGHCPKGYFCLKTSDNPDFNYTSFDSFAWAFLSLFRLMTQDSWERLYQQTLRASGKIYMVFFVLVIFLGSFYLVNLILAVVTMAYEEQNQATIDEIEAKEKKFQEALEMLRKEEEVLAALGIDTASLHSYNGSPLTSKNASERRHRMKPRVSDGSADDNKSPQSETYNQHRMASTLGDGVLAMVVCSISGPLPETVHSLMELQMMESFLETMTAIGAPCFWAGVLASKAPTLRALCLNPPTLVQGMEKMDTPHCPLLSLALESQTSRSVSWLSCLSFYPMFKQQPDFSKHEGHSFTGQLTTMRLANERLSDLCFPLKTSGWGSVLTLFASWQACDTGQKKTLLSAEYLNEPFRAQRAMSVVSIMTSVLEELEESGQRCPPCLTSLAQKYLIWECCPTWVKLKTLLFRIVTDPFAELTITLCIVVNTIFMAMEHHGMSPTFEAMFQIGNIVFTVFFTAEMVFKIIAFDPYYYFQKRWNIFDCIIVTVSLIELGAAKKGGMAVLRSFRLLRVLKLAKSWPTLNTLIKIIGNSVGALGNLTIILAIIVFIFALVGKQLLGENYRDNRHNISAPGEEWPRWHMHDFFHSFLIVFRILCGEWIENMWTCMEVGQKSVCLILFLTVMVLGNLVVLNLFIALLLNSFSADNLTAPEDDGEMNNLQVALARIHAFARRTMKSLRSFFRRPCLLPRTKAEPQLVVKIPLSSSKAENHIAADSAVGSPGGLPTLRGPVVDHSDFITNPNVWVSVPIAEGESDLDDLEEEEEEEDAWSSKQEVIPHRQEQLQQVKKCEDHPAPRSPGSTMSSEDLAPYLGEKWKDEAAAQAPAEAVRDTSSSEGSTVDFLDPEEILKKIPELADDLEEPDDCFTEGCMSRCPFCKVNTTKFPWAVGWQVRKTCYRIVEHSWFESFIIFMILLSSGSLAFEDYYLDQKPTVKALLDYTDRVFTFIFVFEMLLKWVAYGFKNYFTNAWCWLDFLIVNISLTSLVAKILQYSDMSSIKALRTLRALRPLRALSRFEGMRVVVDALVGAIPSIMNVLLVCLIFWLIFSIMGMNFFSGKFGKCINTTNRDFSLVPLAIVNNESDCRLQNNTGNLFWVNMKVNFDNVAMGYLALLQVATFKGWMDIMYAAVDSRGVNLQPKWESNVYMYLYFVIFIIFGGFFTLNLFVGVIIDNFNQQKKKIILTFDTNTDLCPLIAIITSVSCLGQLLEEQYFSVSALPPPLGPHPLSRSAVVLLAGTRCVGGIPGGQDIFMTEEQKKYYNAMKKLGSKKPQKPIPRPLNKYQGFIFDIVTKQTFDIIIMVLICLNMITMMVETDDQSEEKTKILNKINQFFVAVFTGECVMKMFALRQYFFTNGWNVFDLIVVVLSIGIMKRLQAPTVYTAITRWGLIGNNSSSKTPKMMESLVGLLFMIFKSKSGWCDVNPILNTGPPYCDPNMPNNNGTRGNCGSPAVGIIFFTTYIIISFLIVVNMYIAVILENFNVATEESTEPLNEDDFDMFYETWEKFDPEATQFITFSALSDFADTLSGPLRIPKPNRNILIQMDLPLVPGDKIHCLDILFAFTKNVLGESGELDSLKANMEEKFMATNLSKASYEPIATTLRWKQEDISATIIQKAYRSYVLHRSKTISNPPGVLRDEEEAVSLPDEGFVAFMGNENCVLPDKSETASATSFPPSYDSVTRGLSDQVNMSTSSSTRNVGEATSKEATAPGPQ</sequence>
<comment type="caution">
    <text evidence="22">Lacks conserved residue(s) required for the propagation of feature annotation.</text>
</comment>
<dbReference type="Gene3D" id="1.10.287.70">
    <property type="match status" value="3"/>
</dbReference>
<dbReference type="FunCoup" id="L5KQX2">
    <property type="interactions" value="70"/>
</dbReference>
<evidence type="ECO:0000256" key="13">
    <source>
        <dbReference type="ARBA" id="ARBA00023065"/>
    </source>
</evidence>
<feature type="domain" description="Sodium ion transport-associated" evidence="26">
    <location>
        <begin position="944"/>
        <end position="1187"/>
    </location>
</feature>
<feature type="transmembrane region" description="Helical" evidence="22">
    <location>
        <begin position="1260"/>
        <end position="1278"/>
    </location>
</feature>
<keyword evidence="29" id="KW-1185">Reference proteome</keyword>
<evidence type="ECO:0000259" key="27">
    <source>
        <dbReference type="Pfam" id="PF24609"/>
    </source>
</evidence>
<name>L5KQX2_PTEAL</name>
<dbReference type="Gene3D" id="1.10.238.10">
    <property type="entry name" value="EF-hand"/>
    <property type="match status" value="1"/>
</dbReference>
<evidence type="ECO:0000313" key="29">
    <source>
        <dbReference type="Proteomes" id="UP000010552"/>
    </source>
</evidence>
<comment type="subcellular location">
    <subcellularLocation>
        <location evidence="1 22">Cell membrane</location>
        <topology evidence="1 22">Multi-pass membrane protein</topology>
    </subcellularLocation>
</comment>
<evidence type="ECO:0000313" key="28">
    <source>
        <dbReference type="EMBL" id="ELK13650.1"/>
    </source>
</evidence>
<keyword evidence="5" id="KW-1003">Cell membrane</keyword>
<dbReference type="InterPro" id="IPR043203">
    <property type="entry name" value="VGCC_Ca_Na"/>
</dbReference>
<evidence type="ECO:0000256" key="9">
    <source>
        <dbReference type="ARBA" id="ARBA00022843"/>
    </source>
</evidence>
<feature type="domain" description="Ion transport" evidence="25">
    <location>
        <begin position="1191"/>
        <end position="1466"/>
    </location>
</feature>
<comment type="subunit">
    <text evidence="21">The channel consists of an ion conducting pore forming alpha-subunit regulated by one or more associated auxiliary subunits SCN1B, SCN2B and SCN3B; electrophysiological properties may vary depending on the type of the associated beta subunits. Found in a number of complexes with PRX, DYNLT1 and PDZD2. Interacts with proteins such as FSTL1, PRX, DYNLT1, PDZD2, S100A10 and many others. Interacts with NEDD4 and NEDD4L.</text>
</comment>
<dbReference type="PANTHER" id="PTHR10037:SF208">
    <property type="entry name" value="SODIUM CHANNEL PROTEIN TYPE 10 SUBUNIT ALPHA"/>
    <property type="match status" value="1"/>
</dbReference>
<evidence type="ECO:0000256" key="14">
    <source>
        <dbReference type="ARBA" id="ARBA00023136"/>
    </source>
</evidence>
<feature type="domain" description="SCN5A-like C-terminal IQ motif" evidence="27">
    <location>
        <begin position="1885"/>
        <end position="1912"/>
    </location>
</feature>
<evidence type="ECO:0000256" key="12">
    <source>
        <dbReference type="ARBA" id="ARBA00023053"/>
    </source>
</evidence>
<feature type="domain" description="Ion transport" evidence="25">
    <location>
        <begin position="1580"/>
        <end position="1656"/>
    </location>
</feature>
<feature type="transmembrane region" description="Helical" evidence="22">
    <location>
        <begin position="350"/>
        <end position="378"/>
    </location>
</feature>
<feature type="compositionally biased region" description="Basic and acidic residues" evidence="24">
    <location>
        <begin position="1065"/>
        <end position="1084"/>
    </location>
</feature>
<evidence type="ECO:0000256" key="16">
    <source>
        <dbReference type="ARBA" id="ARBA00023180"/>
    </source>
</evidence>
<feature type="transmembrane region" description="Helical" evidence="22">
    <location>
        <begin position="191"/>
        <end position="212"/>
    </location>
</feature>
<feature type="transmembrane region" description="Helical" evidence="22">
    <location>
        <begin position="158"/>
        <end position="179"/>
    </location>
</feature>
<dbReference type="Gene3D" id="1.20.5.1190">
    <property type="entry name" value="iswi atpase"/>
    <property type="match status" value="1"/>
</dbReference>
<feature type="transmembrane region" description="Helical" evidence="22">
    <location>
        <begin position="1740"/>
        <end position="1763"/>
    </location>
</feature>
<dbReference type="InterPro" id="IPR001696">
    <property type="entry name" value="Na_channel_asu"/>
</dbReference>
<proteinExistence type="inferred from homology"/>
<comment type="function">
    <text evidence="19">Tetrodotoxin-resistant channel that mediates the voltage-dependent sodium ion permeability of excitable membranes. Assuming opened or closed conformations in response to the voltage difference across the membrane, the protein forms a sodium-selective channel through which sodium ions may pass in accordance with their electrochemical gradient. Plays a role in neuropathic pain mechanisms.</text>
</comment>
<dbReference type="SUPFAM" id="SSF81324">
    <property type="entry name" value="Voltage-gated potassium channels"/>
    <property type="match status" value="4"/>
</dbReference>
<dbReference type="FunFam" id="1.10.287.70:FF:000049">
    <property type="entry name" value="Voltage-dependent sodium channel 2"/>
    <property type="match status" value="1"/>
</dbReference>
<evidence type="ECO:0000256" key="6">
    <source>
        <dbReference type="ARBA" id="ARBA00022553"/>
    </source>
</evidence>
<dbReference type="InterPro" id="IPR010526">
    <property type="entry name" value="Na_trans_assoc_dom"/>
</dbReference>
<evidence type="ECO:0000259" key="25">
    <source>
        <dbReference type="Pfam" id="PF00520"/>
    </source>
</evidence>